<feature type="region of interest" description="Disordered" evidence="1">
    <location>
        <begin position="97"/>
        <end position="142"/>
    </location>
</feature>
<feature type="compositionally biased region" description="Basic and acidic residues" evidence="1">
    <location>
        <begin position="109"/>
        <end position="121"/>
    </location>
</feature>
<reference evidence="3" key="1">
    <citation type="journal article" date="2016" name="Nat. Commun.">
        <title>The Gonium pectorale genome demonstrates co-option of cell cycle regulation during the evolution of multicellularity.</title>
        <authorList>
            <person name="Hanschen E.R."/>
            <person name="Marriage T.N."/>
            <person name="Ferris P.J."/>
            <person name="Hamaji T."/>
            <person name="Toyoda A."/>
            <person name="Fujiyama A."/>
            <person name="Neme R."/>
            <person name="Noguchi H."/>
            <person name="Minakuchi Y."/>
            <person name="Suzuki M."/>
            <person name="Kawai-Toyooka H."/>
            <person name="Smith D.R."/>
            <person name="Sparks H."/>
            <person name="Anderson J."/>
            <person name="Bakaric R."/>
            <person name="Luria V."/>
            <person name="Karger A."/>
            <person name="Kirschner M.W."/>
            <person name="Durand P.M."/>
            <person name="Michod R.E."/>
            <person name="Nozaki H."/>
            <person name="Olson B.J."/>
        </authorList>
    </citation>
    <scope>NUCLEOTIDE SEQUENCE [LARGE SCALE GENOMIC DNA]</scope>
    <source>
        <strain evidence="3">NIES-2863</strain>
    </source>
</reference>
<evidence type="ECO:0000256" key="1">
    <source>
        <dbReference type="SAM" id="MobiDB-lite"/>
    </source>
</evidence>
<feature type="compositionally biased region" description="Acidic residues" evidence="1">
    <location>
        <begin position="122"/>
        <end position="138"/>
    </location>
</feature>
<protein>
    <submittedName>
        <fullName evidence="2">Uncharacterized protein</fullName>
    </submittedName>
</protein>
<comment type="caution">
    <text evidence="2">The sequence shown here is derived from an EMBL/GenBank/DDBJ whole genome shotgun (WGS) entry which is preliminary data.</text>
</comment>
<dbReference type="AlphaFoldDB" id="A0A150G0N7"/>
<evidence type="ECO:0000313" key="3">
    <source>
        <dbReference type="Proteomes" id="UP000075714"/>
    </source>
</evidence>
<accession>A0A150G0N7</accession>
<dbReference type="Proteomes" id="UP000075714">
    <property type="component" value="Unassembled WGS sequence"/>
</dbReference>
<name>A0A150G0N7_GONPE</name>
<proteinExistence type="predicted"/>
<dbReference type="EMBL" id="LSYV01000092">
    <property type="protein sequence ID" value="KXZ43398.1"/>
    <property type="molecule type" value="Genomic_DNA"/>
</dbReference>
<organism evidence="2 3">
    <name type="scientific">Gonium pectorale</name>
    <name type="common">Green alga</name>
    <dbReference type="NCBI Taxonomy" id="33097"/>
    <lineage>
        <taxon>Eukaryota</taxon>
        <taxon>Viridiplantae</taxon>
        <taxon>Chlorophyta</taxon>
        <taxon>core chlorophytes</taxon>
        <taxon>Chlorophyceae</taxon>
        <taxon>CS clade</taxon>
        <taxon>Chlamydomonadales</taxon>
        <taxon>Volvocaceae</taxon>
        <taxon>Gonium</taxon>
    </lineage>
</organism>
<gene>
    <name evidence="2" type="ORF">GPECTOR_91g552</name>
</gene>
<keyword evidence="3" id="KW-1185">Reference proteome</keyword>
<evidence type="ECO:0000313" key="2">
    <source>
        <dbReference type="EMBL" id="KXZ43398.1"/>
    </source>
</evidence>
<sequence>MYDLAHLPASCLHSERHARELAGLVGRFAMALQDRAASEEPHGLWPGLRRADARALRLAATALTASADAGSSSGSSSSVVVASWFPEHGCALLAQGAPRGTGAANAHDSGADTAHRDGHSDDDNDDDDNEGDAAEEEDIRPRPGDVALRLVCLDGWELRAHSLHGL</sequence>